<proteinExistence type="predicted"/>
<evidence type="ECO:0000313" key="1">
    <source>
        <dbReference type="EMBL" id="OJH41412.1"/>
    </source>
</evidence>
<keyword evidence="2" id="KW-1185">Reference proteome</keyword>
<dbReference type="SUPFAM" id="SSF52467">
    <property type="entry name" value="DHS-like NAD/FAD-binding domain"/>
    <property type="match status" value="1"/>
</dbReference>
<dbReference type="InterPro" id="IPR029035">
    <property type="entry name" value="DHS-like_NAD/FAD-binding_dom"/>
</dbReference>
<name>A0A1L9BGL4_9BACT</name>
<dbReference type="RefSeq" id="WP_071897975.1">
    <property type="nucleotide sequence ID" value="NZ_MPIN01000002.1"/>
</dbReference>
<dbReference type="AlphaFoldDB" id="A0A1L9BGL4"/>
<dbReference type="Proteomes" id="UP000182229">
    <property type="component" value="Unassembled WGS sequence"/>
</dbReference>
<dbReference type="STRING" id="83449.BON30_11180"/>
<organism evidence="1 2">
    <name type="scientific">Cystobacter ferrugineus</name>
    <dbReference type="NCBI Taxonomy" id="83449"/>
    <lineage>
        <taxon>Bacteria</taxon>
        <taxon>Pseudomonadati</taxon>
        <taxon>Myxococcota</taxon>
        <taxon>Myxococcia</taxon>
        <taxon>Myxococcales</taxon>
        <taxon>Cystobacterineae</taxon>
        <taxon>Archangiaceae</taxon>
        <taxon>Cystobacter</taxon>
    </lineage>
</organism>
<dbReference type="OrthoDB" id="5429353at2"/>
<sequence>MSTSRLSAGDFVANLQRSFQEGSLEFLVGAGASIASGLPSWNELNRRLLSSFLAQEHSDLEFQPDDLDVAARIFVDNFGREAVVDVVRDKLPAERYLDMLRGALYRGVPKDVSSIHLELAAILTASMDTPGRRLHGLYTFNFDDLLERAAERLLGKAPEVIVTGERPAEPHVVHLHGYLPPAPGKTPSGTVVLSEKDYHEARGDWASRKLDDLFTEEKKTVLMVGLSLADPRLRGLLLERVKRAQRHQPVARVYALLSNNPASPGAELMERLARNFVRRHQEDFWASWQMHVLNVESHELVPFYLRQIRLGSNGGTWAEKGETFLRAASPVFKDLYREEVQRSAISVLKGMHSFLKRRFAVLQEEELHIGGFIPAAGALIQLGFRYRGGDGAGDIIDEPYARTRQLSVASMEKAQGASGLAFLRGATLEVSRDPRLHANFTASMLASWTHEQLFSSMICVPIYDSFNWVPIGVVYLTSNRLKPFWAGLDTQDYDQLETLLRNTFTEVLKYAPI</sequence>
<accession>A0A1L9BGL4</accession>
<comment type="caution">
    <text evidence="1">The sequence shown here is derived from an EMBL/GenBank/DDBJ whole genome shotgun (WGS) entry which is preliminary data.</text>
</comment>
<gene>
    <name evidence="1" type="ORF">BON30_11180</name>
</gene>
<dbReference type="Gene3D" id="3.40.50.1220">
    <property type="entry name" value="TPP-binding domain"/>
    <property type="match status" value="1"/>
</dbReference>
<protein>
    <submittedName>
        <fullName evidence="1">Uncharacterized protein</fullName>
    </submittedName>
</protein>
<reference evidence="2" key="1">
    <citation type="submission" date="2016-11" db="EMBL/GenBank/DDBJ databases">
        <authorList>
            <person name="Shukria A."/>
            <person name="Stevens D.C."/>
        </authorList>
    </citation>
    <scope>NUCLEOTIDE SEQUENCE [LARGE SCALE GENOMIC DNA]</scope>
    <source>
        <strain evidence="2">Cbfe23</strain>
    </source>
</reference>
<evidence type="ECO:0000313" key="2">
    <source>
        <dbReference type="Proteomes" id="UP000182229"/>
    </source>
</evidence>
<dbReference type="Pfam" id="PF13289">
    <property type="entry name" value="SIR2_2"/>
    <property type="match status" value="1"/>
</dbReference>
<reference evidence="1 2" key="2">
    <citation type="submission" date="2016-12" db="EMBL/GenBank/DDBJ databases">
        <title>Draft Genome Sequence of Cystobacter ferrugineus Strain Cbfe23.</title>
        <authorList>
            <person name="Akbar S."/>
            <person name="Dowd S.E."/>
            <person name="Stevens D.C."/>
        </authorList>
    </citation>
    <scope>NUCLEOTIDE SEQUENCE [LARGE SCALE GENOMIC DNA]</scope>
    <source>
        <strain evidence="1 2">Cbfe23</strain>
    </source>
</reference>
<dbReference type="EMBL" id="MPIN01000002">
    <property type="protein sequence ID" value="OJH41412.1"/>
    <property type="molecule type" value="Genomic_DNA"/>
</dbReference>